<sequence>MFLLGLPNKANCIGGNLVINVKKETFLLVLLVVINFLLELSVFSEIQAALNISGMQGLFFYKTCSLISLLCLNYFITKQTIYFRFKMSANIVKAMLLLPAVFFIFFIAGSKNIPAAFSIGILGAVPEEYLFRGIVLAKMLRLFAVKLNNQKLNMIISAILSSAAFGAMHLINLSHQPLGFTVAQMAQTFGFGMLLAAVYLKSGSIVFPMLVHFALDSIVILMVGYSKAMSGSQHVSVLLTIVMLGIYTSISVGMILDSNENKLLKKIWKNTYGVNEAGEVTK</sequence>
<dbReference type="PANTHER" id="PTHR36435:SF1">
    <property type="entry name" value="CAAX AMINO TERMINAL PROTEASE FAMILY PROTEIN"/>
    <property type="match status" value="1"/>
</dbReference>
<dbReference type="InterPro" id="IPR003675">
    <property type="entry name" value="Rce1/LyrA-like_dom"/>
</dbReference>
<evidence type="ECO:0000313" key="5">
    <source>
        <dbReference type="Proteomes" id="UP000051621"/>
    </source>
</evidence>
<feature type="transmembrane region" description="Helical" evidence="2">
    <location>
        <begin position="88"/>
        <end position="107"/>
    </location>
</feature>
<keyword evidence="2" id="KW-0472">Membrane</keyword>
<comment type="caution">
    <text evidence="4">The sequence shown here is derived from an EMBL/GenBank/DDBJ whole genome shotgun (WGS) entry which is preliminary data.</text>
</comment>
<gene>
    <name evidence="4" type="ORF">FC81_GL001634</name>
</gene>
<dbReference type="STRING" id="1423731.FC81_GL001634"/>
<dbReference type="Proteomes" id="UP000051621">
    <property type="component" value="Unassembled WGS sequence"/>
</dbReference>
<dbReference type="AlphaFoldDB" id="A0A0R1LZH8"/>
<feature type="transmembrane region" description="Helical" evidence="2">
    <location>
        <begin position="58"/>
        <end position="76"/>
    </location>
</feature>
<protein>
    <recommendedName>
        <fullName evidence="3">CAAX prenyl protease 2/Lysostaphin resistance protein A-like domain-containing protein</fullName>
    </recommendedName>
</protein>
<keyword evidence="2" id="KW-0812">Transmembrane</keyword>
<evidence type="ECO:0000259" key="3">
    <source>
        <dbReference type="Pfam" id="PF02517"/>
    </source>
</evidence>
<feature type="transmembrane region" description="Helical" evidence="2">
    <location>
        <begin position="152"/>
        <end position="171"/>
    </location>
</feature>
<dbReference type="PATRIC" id="fig|1423731.3.peg.1675"/>
<organism evidence="4 5">
    <name type="scientific">Liquorilactobacillus capillatus DSM 19910</name>
    <dbReference type="NCBI Taxonomy" id="1423731"/>
    <lineage>
        <taxon>Bacteria</taxon>
        <taxon>Bacillati</taxon>
        <taxon>Bacillota</taxon>
        <taxon>Bacilli</taxon>
        <taxon>Lactobacillales</taxon>
        <taxon>Lactobacillaceae</taxon>
        <taxon>Liquorilactobacillus</taxon>
    </lineage>
</organism>
<dbReference type="InterPro" id="IPR052710">
    <property type="entry name" value="CAAX_protease"/>
</dbReference>
<feature type="domain" description="CAAX prenyl protease 2/Lysostaphin resistance protein A-like" evidence="3">
    <location>
        <begin position="112"/>
        <end position="217"/>
    </location>
</feature>
<dbReference type="Pfam" id="PF02517">
    <property type="entry name" value="Rce1-like"/>
    <property type="match status" value="1"/>
</dbReference>
<comment type="similarity">
    <text evidence="1">Belongs to the UPF0177 family.</text>
</comment>
<keyword evidence="2" id="KW-1133">Transmembrane helix</keyword>
<dbReference type="EMBL" id="AZEF01000032">
    <property type="protein sequence ID" value="KRL00801.1"/>
    <property type="molecule type" value="Genomic_DNA"/>
</dbReference>
<keyword evidence="5" id="KW-1185">Reference proteome</keyword>
<name>A0A0R1LZH8_9LACO</name>
<feature type="transmembrane region" description="Helical" evidence="2">
    <location>
        <begin position="113"/>
        <end position="131"/>
    </location>
</feature>
<feature type="transmembrane region" description="Helical" evidence="2">
    <location>
        <begin position="237"/>
        <end position="256"/>
    </location>
</feature>
<dbReference type="PANTHER" id="PTHR36435">
    <property type="entry name" value="SLR1288 PROTEIN"/>
    <property type="match status" value="1"/>
</dbReference>
<dbReference type="GO" id="GO:0080120">
    <property type="term" value="P:CAAX-box protein maturation"/>
    <property type="evidence" value="ECO:0007669"/>
    <property type="project" value="UniProtKB-ARBA"/>
</dbReference>
<evidence type="ECO:0000313" key="4">
    <source>
        <dbReference type="EMBL" id="KRL00801.1"/>
    </source>
</evidence>
<accession>A0A0R1LZH8</accession>
<dbReference type="GO" id="GO:0004175">
    <property type="term" value="F:endopeptidase activity"/>
    <property type="evidence" value="ECO:0007669"/>
    <property type="project" value="UniProtKB-ARBA"/>
</dbReference>
<evidence type="ECO:0000256" key="1">
    <source>
        <dbReference type="ARBA" id="ARBA00009067"/>
    </source>
</evidence>
<evidence type="ECO:0000256" key="2">
    <source>
        <dbReference type="SAM" id="Phobius"/>
    </source>
</evidence>
<proteinExistence type="inferred from homology"/>
<feature type="transmembrane region" description="Helical" evidence="2">
    <location>
        <begin position="26"/>
        <end position="46"/>
    </location>
</feature>
<reference evidence="4 5" key="1">
    <citation type="journal article" date="2015" name="Genome Announc.">
        <title>Expanding the biotechnology potential of lactobacilli through comparative genomics of 213 strains and associated genera.</title>
        <authorList>
            <person name="Sun Z."/>
            <person name="Harris H.M."/>
            <person name="McCann A."/>
            <person name="Guo C."/>
            <person name="Argimon S."/>
            <person name="Zhang W."/>
            <person name="Yang X."/>
            <person name="Jeffery I.B."/>
            <person name="Cooney J.C."/>
            <person name="Kagawa T.F."/>
            <person name="Liu W."/>
            <person name="Song Y."/>
            <person name="Salvetti E."/>
            <person name="Wrobel A."/>
            <person name="Rasinkangas P."/>
            <person name="Parkhill J."/>
            <person name="Rea M.C."/>
            <person name="O'Sullivan O."/>
            <person name="Ritari J."/>
            <person name="Douillard F.P."/>
            <person name="Paul Ross R."/>
            <person name="Yang R."/>
            <person name="Briner A.E."/>
            <person name="Felis G.E."/>
            <person name="de Vos W.M."/>
            <person name="Barrangou R."/>
            <person name="Klaenhammer T.R."/>
            <person name="Caufield P.W."/>
            <person name="Cui Y."/>
            <person name="Zhang H."/>
            <person name="O'Toole P.W."/>
        </authorList>
    </citation>
    <scope>NUCLEOTIDE SEQUENCE [LARGE SCALE GENOMIC DNA]</scope>
    <source>
        <strain evidence="4 5">DSM 19910</strain>
    </source>
</reference>